<proteinExistence type="predicted"/>
<evidence type="ECO:0000313" key="2">
    <source>
        <dbReference type="EMBL" id="WZN48842.1"/>
    </source>
</evidence>
<keyword evidence="1" id="KW-0812">Transmembrane</keyword>
<keyword evidence="1" id="KW-1133">Transmembrane helix</keyword>
<sequence length="73" mass="8972">MHRITMNEEVLLMILFLAHLWLVVRFVVLHTFKRTDNNRPYHLKWLMLVFFVPFLGYGLYFWLTRKSISENQS</sequence>
<organism evidence="2 3">
    <name type="scientific">Chitinophaga caseinilytica</name>
    <dbReference type="NCBI Taxonomy" id="2267521"/>
    <lineage>
        <taxon>Bacteria</taxon>
        <taxon>Pseudomonadati</taxon>
        <taxon>Bacteroidota</taxon>
        <taxon>Chitinophagia</taxon>
        <taxon>Chitinophagales</taxon>
        <taxon>Chitinophagaceae</taxon>
        <taxon>Chitinophaga</taxon>
    </lineage>
</organism>
<dbReference type="RefSeq" id="WP_341843423.1">
    <property type="nucleotide sequence ID" value="NZ_CP149792.1"/>
</dbReference>
<keyword evidence="1" id="KW-0472">Membrane</keyword>
<name>A0ABZ2Z9L7_9BACT</name>
<evidence type="ECO:0000256" key="1">
    <source>
        <dbReference type="SAM" id="Phobius"/>
    </source>
</evidence>
<gene>
    <name evidence="2" type="ORF">WJU22_11725</name>
</gene>
<evidence type="ECO:0000313" key="3">
    <source>
        <dbReference type="Proteomes" id="UP001449657"/>
    </source>
</evidence>
<dbReference type="Proteomes" id="UP001449657">
    <property type="component" value="Chromosome"/>
</dbReference>
<accession>A0ABZ2Z9L7</accession>
<keyword evidence="3" id="KW-1185">Reference proteome</keyword>
<feature type="transmembrane region" description="Helical" evidence="1">
    <location>
        <begin position="44"/>
        <end position="63"/>
    </location>
</feature>
<dbReference type="EMBL" id="CP150096">
    <property type="protein sequence ID" value="WZN48842.1"/>
    <property type="molecule type" value="Genomic_DNA"/>
</dbReference>
<feature type="transmembrane region" description="Helical" evidence="1">
    <location>
        <begin position="12"/>
        <end position="32"/>
    </location>
</feature>
<reference evidence="2 3" key="1">
    <citation type="submission" date="2024-03" db="EMBL/GenBank/DDBJ databases">
        <title>Chitinophaga caseinilytica sp. nov., a casein hydrolysing bacterium isolated from forest soil.</title>
        <authorList>
            <person name="Lee D.S."/>
            <person name="Han D.M."/>
            <person name="Baek J.H."/>
            <person name="Choi D.G."/>
            <person name="Jeon J.H."/>
            <person name="Jeon C.O."/>
        </authorList>
    </citation>
    <scope>NUCLEOTIDE SEQUENCE [LARGE SCALE GENOMIC DNA]</scope>
    <source>
        <strain evidence="2 3">KACC 19118</strain>
    </source>
</reference>
<evidence type="ECO:0008006" key="4">
    <source>
        <dbReference type="Google" id="ProtNLM"/>
    </source>
</evidence>
<protein>
    <recommendedName>
        <fullName evidence="4">Cardiolipin synthase N-terminal domain-containing protein</fullName>
    </recommendedName>
</protein>